<organism evidence="2">
    <name type="scientific">viral metagenome</name>
    <dbReference type="NCBI Taxonomy" id="1070528"/>
    <lineage>
        <taxon>unclassified sequences</taxon>
        <taxon>metagenomes</taxon>
        <taxon>organismal metagenomes</taxon>
    </lineage>
</organism>
<protein>
    <submittedName>
        <fullName evidence="2">Uncharacterized protein</fullName>
    </submittedName>
</protein>
<proteinExistence type="predicted"/>
<name>A0A6C0BAR3_9ZZZZ</name>
<keyword evidence="1" id="KW-0812">Transmembrane</keyword>
<keyword evidence="1" id="KW-1133">Transmembrane helix</keyword>
<sequence>MVLSILNLRESNIINITVGIMIVLSSILIIYFLSSKTLYKNHKFAVFISLLSSIGAIALVATLLLTLLYHKQEITQTNINNYLSLFEDYDVTVNMFMEHPEMNYYYNELFGHYDLNKKNPFKRNYVLEAQLSFVIFSKLNTFVEYINSSKLIPEKTSEIVKNRITKIFSLHFKSPIFKNHYYYYKKLLATPSLITYVKENFGI</sequence>
<keyword evidence="1" id="KW-0472">Membrane</keyword>
<evidence type="ECO:0000256" key="1">
    <source>
        <dbReference type="SAM" id="Phobius"/>
    </source>
</evidence>
<accession>A0A6C0BAR3</accession>
<evidence type="ECO:0000313" key="2">
    <source>
        <dbReference type="EMBL" id="QHS89120.1"/>
    </source>
</evidence>
<feature type="transmembrane region" description="Helical" evidence="1">
    <location>
        <begin position="45"/>
        <end position="69"/>
    </location>
</feature>
<dbReference type="EMBL" id="MN739105">
    <property type="protein sequence ID" value="QHS89120.1"/>
    <property type="molecule type" value="Genomic_DNA"/>
</dbReference>
<dbReference type="AlphaFoldDB" id="A0A6C0BAR3"/>
<reference evidence="2" key="1">
    <citation type="journal article" date="2020" name="Nature">
        <title>Giant virus diversity and host interactions through global metagenomics.</title>
        <authorList>
            <person name="Schulz F."/>
            <person name="Roux S."/>
            <person name="Paez-Espino D."/>
            <person name="Jungbluth S."/>
            <person name="Walsh D.A."/>
            <person name="Denef V.J."/>
            <person name="McMahon K.D."/>
            <person name="Konstantinidis K.T."/>
            <person name="Eloe-Fadrosh E.A."/>
            <person name="Kyrpides N.C."/>
            <person name="Woyke T."/>
        </authorList>
    </citation>
    <scope>NUCLEOTIDE SEQUENCE</scope>
    <source>
        <strain evidence="2">GVMAG-M-3300010158-59</strain>
    </source>
</reference>
<feature type="transmembrane region" description="Helical" evidence="1">
    <location>
        <begin position="12"/>
        <end position="33"/>
    </location>
</feature>